<evidence type="ECO:0000313" key="1">
    <source>
        <dbReference type="EMBL" id="MBR0658128.1"/>
    </source>
</evidence>
<dbReference type="Proteomes" id="UP001138708">
    <property type="component" value="Unassembled WGS sequence"/>
</dbReference>
<protein>
    <recommendedName>
        <fullName evidence="3">DUF490 domain-containing protein</fullName>
    </recommendedName>
</protein>
<sequence length="280" mass="28860">MRRILRIIGFLLLALPVLLLAVLGGGLFWANSEGGRATIARLASENVPGLHVEGLSGPLPGRIGVARLTMSDAEGPWLELEDARIALDLMALVRREARIEVVTARRVALLRLPPGDGTPPPPPDPDAPLIPALPDLPVALRLDRLAVERIELGAPILGTAAVLSLEGEAALTAGRLSARVEARRIDTPAEVRLSLDLAPGSDRLMARLDASEPAGGLLATMMGLPDRAATARLVLDGPASGARLDLQASLGADITLAAEGQVSAAADGAAAAALTLRVAA</sequence>
<evidence type="ECO:0008006" key="3">
    <source>
        <dbReference type="Google" id="ProtNLM"/>
    </source>
</evidence>
<organism evidence="1 2">
    <name type="scientific">Neoroseomonas oryzicola</name>
    <dbReference type="NCBI Taxonomy" id="535904"/>
    <lineage>
        <taxon>Bacteria</taxon>
        <taxon>Pseudomonadati</taxon>
        <taxon>Pseudomonadota</taxon>
        <taxon>Alphaproteobacteria</taxon>
        <taxon>Acetobacterales</taxon>
        <taxon>Acetobacteraceae</taxon>
        <taxon>Neoroseomonas</taxon>
    </lineage>
</organism>
<dbReference type="EMBL" id="JAAEDK010000004">
    <property type="protein sequence ID" value="MBR0658128.1"/>
    <property type="molecule type" value="Genomic_DNA"/>
</dbReference>
<dbReference type="AlphaFoldDB" id="A0A9X9WCR8"/>
<accession>A0A9X9WCR8</accession>
<name>A0A9X9WCR8_9PROT</name>
<evidence type="ECO:0000313" key="2">
    <source>
        <dbReference type="Proteomes" id="UP001138708"/>
    </source>
</evidence>
<comment type="caution">
    <text evidence="1">The sequence shown here is derived from an EMBL/GenBank/DDBJ whole genome shotgun (WGS) entry which is preliminary data.</text>
</comment>
<reference evidence="1" key="1">
    <citation type="submission" date="2020-01" db="EMBL/GenBank/DDBJ databases">
        <authorList>
            <person name="Rat A."/>
        </authorList>
    </citation>
    <scope>NUCLEOTIDE SEQUENCE</scope>
    <source>
        <strain evidence="1">LMG 31161</strain>
    </source>
</reference>
<feature type="non-terminal residue" evidence="1">
    <location>
        <position position="280"/>
    </location>
</feature>
<reference evidence="1" key="2">
    <citation type="journal article" date="2021" name="Syst. Appl. Microbiol.">
        <title>Roseomonas hellenica sp. nov., isolated from roots of wild-growing Alkanna tinctoria.</title>
        <authorList>
            <person name="Rat A."/>
            <person name="Naranjo H.D."/>
            <person name="Lebbe L."/>
            <person name="Cnockaert M."/>
            <person name="Krigas N."/>
            <person name="Grigoriadou K."/>
            <person name="Maloupa E."/>
            <person name="Willems A."/>
        </authorList>
    </citation>
    <scope>NUCLEOTIDE SEQUENCE</scope>
    <source>
        <strain evidence="1">LMG 31161</strain>
    </source>
</reference>
<proteinExistence type="predicted"/>
<gene>
    <name evidence="1" type="ORF">GXW75_02610</name>
</gene>